<dbReference type="EMBL" id="JAYMYS010000001">
    <property type="protein sequence ID" value="KAK7412955.1"/>
    <property type="molecule type" value="Genomic_DNA"/>
</dbReference>
<dbReference type="Proteomes" id="UP001386955">
    <property type="component" value="Unassembled WGS sequence"/>
</dbReference>
<dbReference type="AlphaFoldDB" id="A0AAN9TGF6"/>
<accession>A0AAN9TGF6</accession>
<evidence type="ECO:0000313" key="1">
    <source>
        <dbReference type="EMBL" id="KAK7412955.1"/>
    </source>
</evidence>
<keyword evidence="2" id="KW-1185">Reference proteome</keyword>
<name>A0AAN9TGF6_PSOTE</name>
<comment type="caution">
    <text evidence="1">The sequence shown here is derived from an EMBL/GenBank/DDBJ whole genome shotgun (WGS) entry which is preliminary data.</text>
</comment>
<gene>
    <name evidence="1" type="ORF">VNO78_04743</name>
</gene>
<proteinExistence type="predicted"/>
<protein>
    <submittedName>
        <fullName evidence="1">Uncharacterized protein</fullName>
    </submittedName>
</protein>
<reference evidence="1 2" key="1">
    <citation type="submission" date="2024-01" db="EMBL/GenBank/DDBJ databases">
        <title>The genomes of 5 underutilized Papilionoideae crops provide insights into root nodulation and disease resistanc.</title>
        <authorList>
            <person name="Jiang F."/>
        </authorList>
    </citation>
    <scope>NUCLEOTIDE SEQUENCE [LARGE SCALE GENOMIC DNA]</scope>
    <source>
        <strain evidence="1">DUOXIRENSHENG_FW03</strain>
        <tissue evidence="1">Leaves</tissue>
    </source>
</reference>
<sequence length="104" mass="11859">MSFQRSCTGSYAAQQQIGTSLSLKKSFAAFRYRGQCRDLIVTYGRIPYVVALKHKHGASQRVSNFSLFPSETLSFDFLRFFQIRGSPRLNLCIELARHSFEIAT</sequence>
<evidence type="ECO:0000313" key="2">
    <source>
        <dbReference type="Proteomes" id="UP001386955"/>
    </source>
</evidence>
<organism evidence="1 2">
    <name type="scientific">Psophocarpus tetragonolobus</name>
    <name type="common">Winged bean</name>
    <name type="synonym">Dolichos tetragonolobus</name>
    <dbReference type="NCBI Taxonomy" id="3891"/>
    <lineage>
        <taxon>Eukaryota</taxon>
        <taxon>Viridiplantae</taxon>
        <taxon>Streptophyta</taxon>
        <taxon>Embryophyta</taxon>
        <taxon>Tracheophyta</taxon>
        <taxon>Spermatophyta</taxon>
        <taxon>Magnoliopsida</taxon>
        <taxon>eudicotyledons</taxon>
        <taxon>Gunneridae</taxon>
        <taxon>Pentapetalae</taxon>
        <taxon>rosids</taxon>
        <taxon>fabids</taxon>
        <taxon>Fabales</taxon>
        <taxon>Fabaceae</taxon>
        <taxon>Papilionoideae</taxon>
        <taxon>50 kb inversion clade</taxon>
        <taxon>NPAAA clade</taxon>
        <taxon>indigoferoid/millettioid clade</taxon>
        <taxon>Phaseoleae</taxon>
        <taxon>Psophocarpus</taxon>
    </lineage>
</organism>